<name>A0ACB9GX97_CICIN</name>
<evidence type="ECO:0000313" key="1">
    <source>
        <dbReference type="EMBL" id="KAI3787720.1"/>
    </source>
</evidence>
<proteinExistence type="predicted"/>
<accession>A0ACB9GX97</accession>
<organism evidence="1 2">
    <name type="scientific">Cichorium intybus</name>
    <name type="common">Chicory</name>
    <dbReference type="NCBI Taxonomy" id="13427"/>
    <lineage>
        <taxon>Eukaryota</taxon>
        <taxon>Viridiplantae</taxon>
        <taxon>Streptophyta</taxon>
        <taxon>Embryophyta</taxon>
        <taxon>Tracheophyta</taxon>
        <taxon>Spermatophyta</taxon>
        <taxon>Magnoliopsida</taxon>
        <taxon>eudicotyledons</taxon>
        <taxon>Gunneridae</taxon>
        <taxon>Pentapetalae</taxon>
        <taxon>asterids</taxon>
        <taxon>campanulids</taxon>
        <taxon>Asterales</taxon>
        <taxon>Asteraceae</taxon>
        <taxon>Cichorioideae</taxon>
        <taxon>Cichorieae</taxon>
        <taxon>Cichoriinae</taxon>
        <taxon>Cichorium</taxon>
    </lineage>
</organism>
<keyword evidence="2" id="KW-1185">Reference proteome</keyword>
<protein>
    <submittedName>
        <fullName evidence="1">Uncharacterized protein</fullName>
    </submittedName>
</protein>
<reference evidence="1 2" key="2">
    <citation type="journal article" date="2022" name="Mol. Ecol. Resour.">
        <title>The genomes of chicory, endive, great burdock and yacon provide insights into Asteraceae paleo-polyploidization history and plant inulin production.</title>
        <authorList>
            <person name="Fan W."/>
            <person name="Wang S."/>
            <person name="Wang H."/>
            <person name="Wang A."/>
            <person name="Jiang F."/>
            <person name="Liu H."/>
            <person name="Zhao H."/>
            <person name="Xu D."/>
            <person name="Zhang Y."/>
        </authorList>
    </citation>
    <scope>NUCLEOTIDE SEQUENCE [LARGE SCALE GENOMIC DNA]</scope>
    <source>
        <strain evidence="2">cv. Punajuju</strain>
        <tissue evidence="1">Leaves</tissue>
    </source>
</reference>
<reference evidence="2" key="1">
    <citation type="journal article" date="2022" name="Mol. Ecol. Resour.">
        <title>The genomes of chicory, endive, great burdock and yacon provide insights into Asteraceae palaeo-polyploidization history and plant inulin production.</title>
        <authorList>
            <person name="Fan W."/>
            <person name="Wang S."/>
            <person name="Wang H."/>
            <person name="Wang A."/>
            <person name="Jiang F."/>
            <person name="Liu H."/>
            <person name="Zhao H."/>
            <person name="Xu D."/>
            <person name="Zhang Y."/>
        </authorList>
    </citation>
    <scope>NUCLEOTIDE SEQUENCE [LARGE SCALE GENOMIC DNA]</scope>
    <source>
        <strain evidence="2">cv. Punajuju</strain>
    </source>
</reference>
<evidence type="ECO:0000313" key="2">
    <source>
        <dbReference type="Proteomes" id="UP001055811"/>
    </source>
</evidence>
<dbReference type="Proteomes" id="UP001055811">
    <property type="component" value="Linkage Group LG01"/>
</dbReference>
<sequence length="158" mass="18261">MERNWCWNGKNAMIDVTPFLLFESTGDSEEVKAGAVNHHDDEEEAMDESEGAFFQFDDGDEVDDEDDDAQSCSYDHSSYISRSYGNSGHHQTQELIHDHYDEDDGDVDNDDDDDKNNNWGESNMTDRSMQQKRSQTFCVDSFNQREIDKKFWETCLAS</sequence>
<comment type="caution">
    <text evidence="1">The sequence shown here is derived from an EMBL/GenBank/DDBJ whole genome shotgun (WGS) entry which is preliminary data.</text>
</comment>
<dbReference type="EMBL" id="CM042009">
    <property type="protein sequence ID" value="KAI3787720.1"/>
    <property type="molecule type" value="Genomic_DNA"/>
</dbReference>
<gene>
    <name evidence="1" type="ORF">L2E82_00085</name>
</gene>